<evidence type="ECO:0000256" key="3">
    <source>
        <dbReference type="ARBA" id="ARBA00022989"/>
    </source>
</evidence>
<dbReference type="InterPro" id="IPR006260">
    <property type="entry name" value="TonB/TolA_C"/>
</dbReference>
<dbReference type="RefSeq" id="WP_243993202.1">
    <property type="nucleotide sequence ID" value="NZ_JALHLE010000011.1"/>
</dbReference>
<evidence type="ECO:0000256" key="2">
    <source>
        <dbReference type="ARBA" id="ARBA00022692"/>
    </source>
</evidence>
<gene>
    <name evidence="7" type="ORF">MTR64_09585</name>
</gene>
<comment type="subcellular location">
    <subcellularLocation>
        <location evidence="1">Membrane</location>
        <topology evidence="1">Single-pass membrane protein</topology>
    </subcellularLocation>
</comment>
<dbReference type="Gene3D" id="3.30.1150.10">
    <property type="match status" value="1"/>
</dbReference>
<keyword evidence="2" id="KW-0812">Transmembrane</keyword>
<evidence type="ECO:0000256" key="1">
    <source>
        <dbReference type="ARBA" id="ARBA00004167"/>
    </source>
</evidence>
<feature type="compositionally biased region" description="Gly residues" evidence="5">
    <location>
        <begin position="124"/>
        <end position="149"/>
    </location>
</feature>
<dbReference type="EMBL" id="JALHLE010000011">
    <property type="protein sequence ID" value="MCJ2178813.1"/>
    <property type="molecule type" value="Genomic_DNA"/>
</dbReference>
<evidence type="ECO:0000313" key="8">
    <source>
        <dbReference type="Proteomes" id="UP001162880"/>
    </source>
</evidence>
<dbReference type="SUPFAM" id="SSF74653">
    <property type="entry name" value="TolA/TonB C-terminal domain"/>
    <property type="match status" value="1"/>
</dbReference>
<dbReference type="InterPro" id="IPR037682">
    <property type="entry name" value="TonB_C"/>
</dbReference>
<proteinExistence type="predicted"/>
<name>A0ABT0B1K9_9SPHN</name>
<evidence type="ECO:0000256" key="5">
    <source>
        <dbReference type="SAM" id="MobiDB-lite"/>
    </source>
</evidence>
<accession>A0ABT0B1K9</accession>
<evidence type="ECO:0000259" key="6">
    <source>
        <dbReference type="PROSITE" id="PS52015"/>
    </source>
</evidence>
<comment type="caution">
    <text evidence="7">The sequence shown here is derived from an EMBL/GenBank/DDBJ whole genome shotgun (WGS) entry which is preliminary data.</text>
</comment>
<keyword evidence="4" id="KW-0472">Membrane</keyword>
<keyword evidence="8" id="KW-1185">Reference proteome</keyword>
<protein>
    <submittedName>
        <fullName evidence="7">Energy transducer TonB</fullName>
    </submittedName>
</protein>
<organism evidence="7 8">
    <name type="scientific">Novosphingobium album</name>
    <name type="common">ex Hu et al. 2023</name>
    <dbReference type="NCBI Taxonomy" id="2930093"/>
    <lineage>
        <taxon>Bacteria</taxon>
        <taxon>Pseudomonadati</taxon>
        <taxon>Pseudomonadota</taxon>
        <taxon>Alphaproteobacteria</taxon>
        <taxon>Sphingomonadales</taxon>
        <taxon>Sphingomonadaceae</taxon>
        <taxon>Novosphingobium</taxon>
    </lineage>
</organism>
<dbReference type="NCBIfam" id="TIGR01352">
    <property type="entry name" value="tonB_Cterm"/>
    <property type="match status" value="1"/>
</dbReference>
<reference evidence="7" key="1">
    <citation type="submission" date="2022-03" db="EMBL/GenBank/DDBJ databases">
        <title>Identification of a novel bacterium isolated from mangrove sediments.</title>
        <authorList>
            <person name="Pan X."/>
        </authorList>
    </citation>
    <scope>NUCLEOTIDE SEQUENCE</scope>
    <source>
        <strain evidence="7">B2580</strain>
    </source>
</reference>
<evidence type="ECO:0000256" key="4">
    <source>
        <dbReference type="ARBA" id="ARBA00023136"/>
    </source>
</evidence>
<feature type="compositionally biased region" description="Basic and acidic residues" evidence="5">
    <location>
        <begin position="111"/>
        <end position="123"/>
    </location>
</feature>
<dbReference type="PROSITE" id="PS52015">
    <property type="entry name" value="TONB_CTD"/>
    <property type="match status" value="1"/>
</dbReference>
<dbReference type="Proteomes" id="UP001162880">
    <property type="component" value="Unassembled WGS sequence"/>
</dbReference>
<feature type="region of interest" description="Disordered" evidence="5">
    <location>
        <begin position="59"/>
        <end position="166"/>
    </location>
</feature>
<feature type="domain" description="TonB C-terminal" evidence="6">
    <location>
        <begin position="151"/>
        <end position="242"/>
    </location>
</feature>
<sequence length="242" mass="25153">MTQADFRMERRKRLSVAALVLLVHLVLVAGLIRAFTPRFAASVVDSVTQAFFVSLPPSLPEPAPSPSPSAALPVEQGAAGAPGRKAQPREAAAPEASIAFKPTQAPPVAGTRDENTAGARDDGGGTGASGTGMGTGGGTGGTGQGGGGQSAPTVKVRGDINSAKDYPRASRGLRIGASVTIDLTVGTDGRVKACRVVRPSPDTEADRITCDLATKRFRFRPATDAQGNPVDAIYRWRQRWFY</sequence>
<evidence type="ECO:0000313" key="7">
    <source>
        <dbReference type="EMBL" id="MCJ2178813.1"/>
    </source>
</evidence>
<dbReference type="Pfam" id="PF03544">
    <property type="entry name" value="TonB_C"/>
    <property type="match status" value="1"/>
</dbReference>
<keyword evidence="3" id="KW-1133">Transmembrane helix</keyword>